<dbReference type="EMBL" id="OZ019909">
    <property type="protein sequence ID" value="CAK9208935.1"/>
    <property type="molecule type" value="Genomic_DNA"/>
</dbReference>
<keyword evidence="3 13" id="KW-0808">Transferase</keyword>
<dbReference type="InterPro" id="IPR008271">
    <property type="entry name" value="Ser/Thr_kinase_AS"/>
</dbReference>
<dbReference type="InterPro" id="IPR000858">
    <property type="entry name" value="S_locus_glycoprot_dom"/>
</dbReference>
<keyword evidence="4" id="KW-0812">Transmembrane</keyword>
<evidence type="ECO:0000256" key="9">
    <source>
        <dbReference type="ARBA" id="ARBA00022989"/>
    </source>
</evidence>
<dbReference type="Proteomes" id="UP001497512">
    <property type="component" value="Chromosome 17"/>
</dbReference>
<dbReference type="PROSITE" id="PS50948">
    <property type="entry name" value="PAN"/>
    <property type="match status" value="1"/>
</dbReference>
<keyword evidence="8 13" id="KW-0067">ATP-binding</keyword>
<keyword evidence="2 13" id="KW-0723">Serine/threonine-protein kinase</keyword>
<evidence type="ECO:0000256" key="6">
    <source>
        <dbReference type="ARBA" id="ARBA00022741"/>
    </source>
</evidence>
<feature type="domain" description="Apple" evidence="16">
    <location>
        <begin position="246"/>
        <end position="330"/>
    </location>
</feature>
<keyword evidence="7 13" id="KW-0418">Kinase</keyword>
<keyword evidence="12" id="KW-0325">Glycoprotein</keyword>
<comment type="similarity">
    <text evidence="13">Belongs to the protein kinase superfamily. Ser/Thr protein kinase family.</text>
</comment>
<dbReference type="SMART" id="SM00220">
    <property type="entry name" value="S_TKc"/>
    <property type="match status" value="1"/>
</dbReference>
<dbReference type="Pfam" id="PF00069">
    <property type="entry name" value="Pkinase"/>
    <property type="match status" value="1"/>
</dbReference>
<name>A0ABP0U018_9BRYO</name>
<dbReference type="InterPro" id="IPR000719">
    <property type="entry name" value="Prot_kinase_dom"/>
</dbReference>
<dbReference type="PIRSF" id="PIRSF000641">
    <property type="entry name" value="SRK"/>
    <property type="match status" value="1"/>
</dbReference>
<dbReference type="InterPro" id="IPR017441">
    <property type="entry name" value="Protein_kinase_ATP_BS"/>
</dbReference>
<evidence type="ECO:0000256" key="4">
    <source>
        <dbReference type="ARBA" id="ARBA00022692"/>
    </source>
</evidence>
<dbReference type="SUPFAM" id="SSF56112">
    <property type="entry name" value="Protein kinase-like (PK-like)"/>
    <property type="match status" value="1"/>
</dbReference>
<proteinExistence type="inferred from homology"/>
<dbReference type="InterPro" id="IPR003609">
    <property type="entry name" value="Pan_app"/>
</dbReference>
<dbReference type="SUPFAM" id="SSF51110">
    <property type="entry name" value="alpha-D-mannose-specific plant lectins"/>
    <property type="match status" value="1"/>
</dbReference>
<dbReference type="Gene3D" id="1.10.510.10">
    <property type="entry name" value="Transferase(Phosphotransferase) domain 1"/>
    <property type="match status" value="1"/>
</dbReference>
<sequence length="899" mass="98435">MQPNTITAELEDTGNFVLKDATNTILWQSFDTPTDTLLPGQNFSAKMNTSLLVSWKAADDWSSGYYQCDWAYINGTDMPQSLALSWTGASITNWNRSSWSSTIVSDRNATVYPYWWFDAYPVDYAYLGANGMTFYLGNASGEWGNLTSTLDQGQGALTRMTLDRDGGFRLYSFTAGSAGWVVEGSLHPDPCEIFATCGVFAICSANATYPSYFSTCACPTGFAPISVTDPYQGCTAEIQFPDDQYCSNDTSSKVELMEVGDIDYPFSDRLSNYLTVNETACKQTCMEDCRCAGAVFHRSEQICFLKGTPLFNGGYPLQVGNRTAYLKILKSPAGSVNVRIRLVDGICAAAAAAVLFLCGLMCLVGYRRHVISKAVRSKSFMRLDTLGLGPRNFKYKQLSVATRNFSDCELLGRGGMGSVYRGVLRPESIVVAVKRIRDESKKGEQGFLAEATSISQIRHRNLVQLQGWCYEDRNLLLVYDFMSNGSLDEWLYNKTHKAVAAAKAAEGTSSSSSSDKNTKILSWELRYSILSGVAAALAYLHEECRQCVLHRDIKPSNVMLDENFEPHLGDFGLARLIDHQKDDKTTMMAGTLGYMAPEIPYTGKATKETDVYSFGILVLEVVCGRHPLEPSNADIPPEDVMLVNKVRRAHEAGKLLSVVDPRIETVSSNVATTVAATAAHQQNKTRRTTTTTTTVAASSDLEAASHQNMQSELDYNSKTTHCKLADLDHAAAADQYCGSSSSSSIKDDAYSSFSEALNRRKEQTIVNENEQKMRVLQLGLLCSLREPTARPSMRAVSQILSSSSCTTSMSKDQAAAAHETTLMPLPPLPPTFSLPDSADLTDLSAILCSIELQTQSYNSQIDAADPVLQIVSDKQPLMSDRSVFSQEYTDSAPAVSPSP</sequence>
<evidence type="ECO:0000313" key="17">
    <source>
        <dbReference type="EMBL" id="CAK9208935.1"/>
    </source>
</evidence>
<keyword evidence="11" id="KW-1015">Disulfide bond</keyword>
<dbReference type="PROSITE" id="PS50011">
    <property type="entry name" value="PROTEIN_KINASE_DOM"/>
    <property type="match status" value="1"/>
</dbReference>
<evidence type="ECO:0000256" key="5">
    <source>
        <dbReference type="ARBA" id="ARBA00022729"/>
    </source>
</evidence>
<keyword evidence="5" id="KW-0732">Signal</keyword>
<dbReference type="Gene3D" id="3.30.200.20">
    <property type="entry name" value="Phosphorylase Kinase, domain 1"/>
    <property type="match status" value="1"/>
</dbReference>
<dbReference type="InterPro" id="IPR036426">
    <property type="entry name" value="Bulb-type_lectin_dom_sf"/>
</dbReference>
<keyword evidence="6 13" id="KW-0547">Nucleotide-binding</keyword>
<evidence type="ECO:0000256" key="3">
    <source>
        <dbReference type="ARBA" id="ARBA00022679"/>
    </source>
</evidence>
<dbReference type="Pfam" id="PF00954">
    <property type="entry name" value="S_locus_glycop"/>
    <property type="match status" value="1"/>
</dbReference>
<evidence type="ECO:0000256" key="13">
    <source>
        <dbReference type="PIRNR" id="PIRNR000641"/>
    </source>
</evidence>
<evidence type="ECO:0000256" key="7">
    <source>
        <dbReference type="ARBA" id="ARBA00022777"/>
    </source>
</evidence>
<dbReference type="EC" id="2.7.11.1" evidence="13"/>
<dbReference type="InterPro" id="IPR001480">
    <property type="entry name" value="Bulb-type_lectin_dom"/>
</dbReference>
<reference evidence="17" key="1">
    <citation type="submission" date="2024-02" db="EMBL/GenBank/DDBJ databases">
        <authorList>
            <consortium name="ELIXIR-Norway"/>
            <consortium name="Elixir Norway"/>
        </authorList>
    </citation>
    <scope>NUCLEOTIDE SEQUENCE</scope>
</reference>
<dbReference type="InterPro" id="IPR011009">
    <property type="entry name" value="Kinase-like_dom_sf"/>
</dbReference>
<comment type="subcellular location">
    <subcellularLocation>
        <location evidence="1">Membrane</location>
        <topology evidence="1">Single-pass membrane protein</topology>
    </subcellularLocation>
</comment>
<feature type="binding site" evidence="14">
    <location>
        <position position="434"/>
    </location>
    <ligand>
        <name>ATP</name>
        <dbReference type="ChEBI" id="CHEBI:30616"/>
    </ligand>
</feature>
<evidence type="ECO:0000256" key="11">
    <source>
        <dbReference type="ARBA" id="ARBA00023157"/>
    </source>
</evidence>
<comment type="catalytic activity">
    <reaction evidence="13">
        <text>L-threonyl-[protein] + ATP = O-phospho-L-threonyl-[protein] + ADP + H(+)</text>
        <dbReference type="Rhea" id="RHEA:46608"/>
        <dbReference type="Rhea" id="RHEA-COMP:11060"/>
        <dbReference type="Rhea" id="RHEA-COMP:11605"/>
        <dbReference type="ChEBI" id="CHEBI:15378"/>
        <dbReference type="ChEBI" id="CHEBI:30013"/>
        <dbReference type="ChEBI" id="CHEBI:30616"/>
        <dbReference type="ChEBI" id="CHEBI:61977"/>
        <dbReference type="ChEBI" id="CHEBI:456216"/>
        <dbReference type="EC" id="2.7.11.1"/>
    </reaction>
</comment>
<keyword evidence="10" id="KW-0472">Membrane</keyword>
<keyword evidence="18" id="KW-1185">Reference proteome</keyword>
<organism evidence="17 18">
    <name type="scientific">Sphagnum troendelagicum</name>
    <dbReference type="NCBI Taxonomy" id="128251"/>
    <lineage>
        <taxon>Eukaryota</taxon>
        <taxon>Viridiplantae</taxon>
        <taxon>Streptophyta</taxon>
        <taxon>Embryophyta</taxon>
        <taxon>Bryophyta</taxon>
        <taxon>Sphagnophytina</taxon>
        <taxon>Sphagnopsida</taxon>
        <taxon>Sphagnales</taxon>
        <taxon>Sphagnaceae</taxon>
        <taxon>Sphagnum</taxon>
    </lineage>
</organism>
<evidence type="ECO:0000259" key="15">
    <source>
        <dbReference type="PROSITE" id="PS50011"/>
    </source>
</evidence>
<evidence type="ECO:0000256" key="8">
    <source>
        <dbReference type="ARBA" id="ARBA00022840"/>
    </source>
</evidence>
<evidence type="ECO:0000256" key="2">
    <source>
        <dbReference type="ARBA" id="ARBA00022527"/>
    </source>
</evidence>
<dbReference type="PANTHER" id="PTHR47974:SF9">
    <property type="entry name" value="RECEPTOR-LIKE SERINE_THREONINE-PROTEIN KINASE"/>
    <property type="match status" value="1"/>
</dbReference>
<comment type="catalytic activity">
    <reaction evidence="13">
        <text>L-seryl-[protein] + ATP = O-phospho-L-seryl-[protein] + ADP + H(+)</text>
        <dbReference type="Rhea" id="RHEA:17989"/>
        <dbReference type="Rhea" id="RHEA-COMP:9863"/>
        <dbReference type="Rhea" id="RHEA-COMP:11604"/>
        <dbReference type="ChEBI" id="CHEBI:15378"/>
        <dbReference type="ChEBI" id="CHEBI:29999"/>
        <dbReference type="ChEBI" id="CHEBI:30616"/>
        <dbReference type="ChEBI" id="CHEBI:83421"/>
        <dbReference type="ChEBI" id="CHEBI:456216"/>
        <dbReference type="EC" id="2.7.11.1"/>
    </reaction>
</comment>
<keyword evidence="9" id="KW-1133">Transmembrane helix</keyword>
<gene>
    <name evidence="17" type="ORF">CSSPTR1EN2_LOCUS9432</name>
</gene>
<dbReference type="PANTHER" id="PTHR47974">
    <property type="entry name" value="OS07G0415500 PROTEIN"/>
    <property type="match status" value="1"/>
</dbReference>
<feature type="domain" description="Protein kinase" evidence="15">
    <location>
        <begin position="405"/>
        <end position="709"/>
    </location>
</feature>
<evidence type="ECO:0000256" key="10">
    <source>
        <dbReference type="ARBA" id="ARBA00023136"/>
    </source>
</evidence>
<dbReference type="PROSITE" id="PS00108">
    <property type="entry name" value="PROTEIN_KINASE_ST"/>
    <property type="match status" value="1"/>
</dbReference>
<dbReference type="InterPro" id="IPR024171">
    <property type="entry name" value="SRK-like_kinase"/>
</dbReference>
<accession>A0ABP0U018</accession>
<protein>
    <recommendedName>
        <fullName evidence="13">Receptor-like serine/threonine-protein kinase</fullName>
        <ecNumber evidence="13">2.7.11.1</ecNumber>
    </recommendedName>
</protein>
<evidence type="ECO:0000313" key="18">
    <source>
        <dbReference type="Proteomes" id="UP001497512"/>
    </source>
</evidence>
<evidence type="ECO:0000256" key="1">
    <source>
        <dbReference type="ARBA" id="ARBA00004167"/>
    </source>
</evidence>
<evidence type="ECO:0000259" key="16">
    <source>
        <dbReference type="PROSITE" id="PS50948"/>
    </source>
</evidence>
<evidence type="ECO:0000256" key="12">
    <source>
        <dbReference type="ARBA" id="ARBA00023180"/>
    </source>
</evidence>
<evidence type="ECO:0000256" key="14">
    <source>
        <dbReference type="PROSITE-ProRule" id="PRU10141"/>
    </source>
</evidence>
<dbReference type="Pfam" id="PF01453">
    <property type="entry name" value="B_lectin"/>
    <property type="match status" value="1"/>
</dbReference>
<dbReference type="PROSITE" id="PS00107">
    <property type="entry name" value="PROTEIN_KINASE_ATP"/>
    <property type="match status" value="1"/>
</dbReference>